<name>A0ABQ0I1E6_9ALTE</name>
<reference evidence="2 3" key="1">
    <citation type="journal article" date="2014" name="Environ. Microbiol.">
        <title>Comparative genomics of the marine bacterial genus Glaciecola reveals the high degree of genomic diversity and genomic characteristic for cold adaptation.</title>
        <authorList>
            <person name="Qin Q.L."/>
            <person name="Xie B.B."/>
            <person name="Yu Y."/>
            <person name="Shu Y.L."/>
            <person name="Rong J.C."/>
            <person name="Zhang Y.J."/>
            <person name="Zhao D.L."/>
            <person name="Chen X.L."/>
            <person name="Zhang X.Y."/>
            <person name="Chen B."/>
            <person name="Zhou B.C."/>
            <person name="Zhang Y.Z."/>
        </authorList>
    </citation>
    <scope>NUCLEOTIDE SEQUENCE [LARGE SCALE GENOMIC DNA]</scope>
    <source>
        <strain evidence="2 3">NO2</strain>
    </source>
</reference>
<dbReference type="InterPro" id="IPR013320">
    <property type="entry name" value="ConA-like_dom_sf"/>
</dbReference>
<dbReference type="Pfam" id="PF08787">
    <property type="entry name" value="Alginate_lyase2"/>
    <property type="match status" value="1"/>
</dbReference>
<protein>
    <submittedName>
        <fullName evidence="2">Poly(Beta-D-mannuronate) lyase</fullName>
        <ecNumber evidence="2">4.2.2.3</ecNumber>
    </submittedName>
</protein>
<gene>
    <name evidence="2" type="primary">algL</name>
    <name evidence="2" type="ORF">GAGA_0274</name>
</gene>
<keyword evidence="2" id="KW-0456">Lyase</keyword>
<keyword evidence="3" id="KW-1185">Reference proteome</keyword>
<dbReference type="EMBL" id="BAEK01000006">
    <property type="protein sequence ID" value="GAC03139.1"/>
    <property type="molecule type" value="Genomic_DNA"/>
</dbReference>
<organism evidence="2 3">
    <name type="scientific">Paraglaciecola agarilytica NO2</name>
    <dbReference type="NCBI Taxonomy" id="1125747"/>
    <lineage>
        <taxon>Bacteria</taxon>
        <taxon>Pseudomonadati</taxon>
        <taxon>Pseudomonadota</taxon>
        <taxon>Gammaproteobacteria</taxon>
        <taxon>Alteromonadales</taxon>
        <taxon>Alteromonadaceae</taxon>
        <taxon>Paraglaciecola</taxon>
    </lineage>
</organism>
<evidence type="ECO:0000313" key="3">
    <source>
        <dbReference type="Proteomes" id="UP000008372"/>
    </source>
</evidence>
<comment type="caution">
    <text evidence="2">The sequence shown here is derived from an EMBL/GenBank/DDBJ whole genome shotgun (WGS) entry which is preliminary data.</text>
</comment>
<evidence type="ECO:0000313" key="2">
    <source>
        <dbReference type="EMBL" id="GAC03139.1"/>
    </source>
</evidence>
<dbReference type="SUPFAM" id="SSF49899">
    <property type="entry name" value="Concanavalin A-like lectins/glucanases"/>
    <property type="match status" value="1"/>
</dbReference>
<sequence length="392" mass="43012">MTNNSAVLTTSRPSSLSKALSKALSTSLACVVLAGCGGKNIDTPSSPPQTITNSAQQPAPASQFDLSHWYLTVPLDEDGDHVSDVYDVAELKTYSHPEFFYLNEQKHMVFATPNRAATERTSTNTRSELRYMFRGEDTSILEGSPSNNFVLAAHKKPQQFAAIGGKLDATLHVDHVAINAGYPNKPPAYSAVIGQVHAFQLDDNKQKAGYGWGNEPLKISYKKWPNHKTGSVFWTYERNLATDNPERIDIAYPVWGSNWDDAADPGKNGIALGEEFSYTINIFENVMHLVFTSTTHPTVHHQINLANNVDANGDVDEADYPYAYQDETLYFKAGAYNQCSTKQNDPSFRYPGCAGTGDWTTDLANGDYTKVTFSALTVGPATPMPSSMTVQK</sequence>
<dbReference type="EC" id="4.2.2.3" evidence="2"/>
<accession>A0ABQ0I1E6</accession>
<evidence type="ECO:0000259" key="1">
    <source>
        <dbReference type="Pfam" id="PF08787"/>
    </source>
</evidence>
<dbReference type="GO" id="GO:0045135">
    <property type="term" value="F:poly(beta-D-mannuronate) lyase activity"/>
    <property type="evidence" value="ECO:0007669"/>
    <property type="project" value="UniProtKB-EC"/>
</dbReference>
<feature type="domain" description="Alginate lyase 2" evidence="1">
    <location>
        <begin position="64"/>
        <end position="378"/>
    </location>
</feature>
<proteinExistence type="predicted"/>
<dbReference type="Proteomes" id="UP000008372">
    <property type="component" value="Unassembled WGS sequence"/>
</dbReference>
<dbReference type="RefSeq" id="WP_008301989.1">
    <property type="nucleotide sequence ID" value="NZ_BAEK01000006.1"/>
</dbReference>
<dbReference type="InterPro" id="IPR014895">
    <property type="entry name" value="Alginate_lyase_2"/>
</dbReference>
<dbReference type="Gene3D" id="2.60.120.200">
    <property type="match status" value="1"/>
</dbReference>